<feature type="domain" description="Sulfotransferase" evidence="5">
    <location>
        <begin position="76"/>
        <end position="367"/>
    </location>
</feature>
<feature type="transmembrane region" description="Helical" evidence="4">
    <location>
        <begin position="12"/>
        <end position="30"/>
    </location>
</feature>
<comment type="subcellular location">
    <subcellularLocation>
        <location evidence="1">Plastid</location>
        <location evidence="1">Chloroplast</location>
    </subcellularLocation>
</comment>
<dbReference type="InterPro" id="IPR027417">
    <property type="entry name" value="P-loop_NTPase"/>
</dbReference>
<evidence type="ECO:0000259" key="5">
    <source>
        <dbReference type="Pfam" id="PF00685"/>
    </source>
</evidence>
<dbReference type="GO" id="GO:0009507">
    <property type="term" value="C:chloroplast"/>
    <property type="evidence" value="ECO:0007669"/>
    <property type="project" value="UniProtKB-SubCell"/>
</dbReference>
<dbReference type="AlphaFoldDB" id="A0A7S0F405"/>
<evidence type="ECO:0000256" key="2">
    <source>
        <dbReference type="ARBA" id="ARBA00005771"/>
    </source>
</evidence>
<gene>
    <name evidence="6" type="ORF">HPHI1048_LOCUS20170</name>
</gene>
<dbReference type="Gene3D" id="3.40.50.300">
    <property type="entry name" value="P-loop containing nucleotide triphosphate hydrolases"/>
    <property type="match status" value="1"/>
</dbReference>
<keyword evidence="4" id="KW-0812">Transmembrane</keyword>
<sequence length="382" mass="44584">MNKSNGENRARWMLLNAVILLIAVIAAYVLKTKPELIFYLPNGYITWARMGGNMPPYFDQTPYELEEFKTWARDGDLIVTPACKSGTTWMLYCAHQIRVKGQDSDYREVNVNTPWVGYKHKPGQTWKELKGLMNTTILEDGSLLKDFWDHPDYPFRVFKSHFGPRQENGTSDDVLPVKEFPGVKYLAMVREGRDVVASFFPFFAKHRPEYKKIWGGFPPSYETKEQALKDLLPGGILYYLYFGYAKSWWRFRNEPNVLLMHYNDMRKDLRGGVKKIAKFVNVELNEKELDRVTEKCGFDHMKKIQDKFNYLLWGNENFKTQVMCGSHYCKGDQEGSVIQKGKVGSGKSFFTPEMERMWQDAIESEFSDPNLRRWAEHGGRFD</sequence>
<evidence type="ECO:0000256" key="3">
    <source>
        <dbReference type="ARBA" id="ARBA00022679"/>
    </source>
</evidence>
<keyword evidence="4" id="KW-0472">Membrane</keyword>
<evidence type="ECO:0000256" key="4">
    <source>
        <dbReference type="SAM" id="Phobius"/>
    </source>
</evidence>
<proteinExistence type="inferred from homology"/>
<dbReference type="Pfam" id="PF00685">
    <property type="entry name" value="Sulfotransfer_1"/>
    <property type="match status" value="1"/>
</dbReference>
<keyword evidence="3" id="KW-0808">Transferase</keyword>
<organism evidence="6">
    <name type="scientific">Hanusia phi</name>
    <dbReference type="NCBI Taxonomy" id="3032"/>
    <lineage>
        <taxon>Eukaryota</taxon>
        <taxon>Cryptophyceae</taxon>
        <taxon>Pyrenomonadales</taxon>
        <taxon>Geminigeraceae</taxon>
        <taxon>Hanusia</taxon>
    </lineage>
</organism>
<dbReference type="InterPro" id="IPR000863">
    <property type="entry name" value="Sulfotransferase_dom"/>
</dbReference>
<dbReference type="GO" id="GO:0008146">
    <property type="term" value="F:sulfotransferase activity"/>
    <property type="evidence" value="ECO:0007669"/>
    <property type="project" value="InterPro"/>
</dbReference>
<protein>
    <recommendedName>
        <fullName evidence="5">Sulfotransferase domain-containing protein</fullName>
    </recommendedName>
</protein>
<reference evidence="6" key="1">
    <citation type="submission" date="2021-01" db="EMBL/GenBank/DDBJ databases">
        <authorList>
            <person name="Corre E."/>
            <person name="Pelletier E."/>
            <person name="Niang G."/>
            <person name="Scheremetjew M."/>
            <person name="Finn R."/>
            <person name="Kale V."/>
            <person name="Holt S."/>
            <person name="Cochrane G."/>
            <person name="Meng A."/>
            <person name="Brown T."/>
            <person name="Cohen L."/>
        </authorList>
    </citation>
    <scope>NUCLEOTIDE SEQUENCE</scope>
    <source>
        <strain evidence="6">CCMP325</strain>
    </source>
</reference>
<evidence type="ECO:0000256" key="1">
    <source>
        <dbReference type="ARBA" id="ARBA00004229"/>
    </source>
</evidence>
<keyword evidence="4" id="KW-1133">Transmembrane helix</keyword>
<dbReference type="EMBL" id="HBEO01029720">
    <property type="protein sequence ID" value="CAD8501943.1"/>
    <property type="molecule type" value="Transcribed_RNA"/>
</dbReference>
<accession>A0A7S0F405</accession>
<dbReference type="SUPFAM" id="SSF52540">
    <property type="entry name" value="P-loop containing nucleoside triphosphate hydrolases"/>
    <property type="match status" value="1"/>
</dbReference>
<comment type="similarity">
    <text evidence="2">Belongs to the sulfotransferase 1 family.</text>
</comment>
<evidence type="ECO:0000313" key="6">
    <source>
        <dbReference type="EMBL" id="CAD8501943.1"/>
    </source>
</evidence>
<dbReference type="PANTHER" id="PTHR11783">
    <property type="entry name" value="SULFOTRANSFERASE SULT"/>
    <property type="match status" value="1"/>
</dbReference>
<name>A0A7S0F405_9CRYP</name>